<reference evidence="4 5" key="2">
    <citation type="submission" date="2018-03" db="EMBL/GenBank/DDBJ databases">
        <title>The ancient ancestry and fast evolution of plastids.</title>
        <authorList>
            <person name="Moore K.R."/>
            <person name="Magnabosco C."/>
            <person name="Momper L."/>
            <person name="Gold D.A."/>
            <person name="Bosak T."/>
            <person name="Fournier G.P."/>
        </authorList>
    </citation>
    <scope>NUCLEOTIDE SEQUENCE [LARGE SCALE GENOMIC DNA]</scope>
    <source>
        <strain evidence="4 5">ULC18</strain>
    </source>
</reference>
<dbReference type="PANTHER" id="PTHR47128:SF2">
    <property type="entry name" value="PROTEIN HIGH CHLOROPHYLL FLUORESCENCE PHENOTYPE 244, CHLOROPLASTIC"/>
    <property type="match status" value="1"/>
</dbReference>
<keyword evidence="2" id="KW-0604">Photosystem II</keyword>
<dbReference type="Proteomes" id="UP000239576">
    <property type="component" value="Unassembled WGS sequence"/>
</dbReference>
<dbReference type="InterPro" id="IPR016040">
    <property type="entry name" value="NAD(P)-bd_dom"/>
</dbReference>
<evidence type="ECO:0000313" key="4">
    <source>
        <dbReference type="EMBL" id="PSB35686.1"/>
    </source>
</evidence>
<accession>A0A2T1ESF4</accession>
<proteinExistence type="predicted"/>
<dbReference type="RefSeq" id="WP_106254311.1">
    <property type="nucleotide sequence ID" value="NZ_CAWNSW010000016.1"/>
</dbReference>
<organism evidence="4 5">
    <name type="scientific">Stenomitos frigidus ULC18</name>
    <dbReference type="NCBI Taxonomy" id="2107698"/>
    <lineage>
        <taxon>Bacteria</taxon>
        <taxon>Bacillati</taxon>
        <taxon>Cyanobacteriota</taxon>
        <taxon>Cyanophyceae</taxon>
        <taxon>Leptolyngbyales</taxon>
        <taxon>Leptolyngbyaceae</taxon>
        <taxon>Stenomitos</taxon>
    </lineage>
</organism>
<keyword evidence="1" id="KW-0602">Photosynthesis</keyword>
<dbReference type="PANTHER" id="PTHR47128">
    <property type="match status" value="1"/>
</dbReference>
<gene>
    <name evidence="4" type="ORF">C7B82_00240</name>
</gene>
<dbReference type="InterPro" id="IPR044256">
    <property type="entry name" value="HCF244-like"/>
</dbReference>
<dbReference type="Gene3D" id="3.40.50.720">
    <property type="entry name" value="NAD(P)-binding Rossmann-like Domain"/>
    <property type="match status" value="1"/>
</dbReference>
<dbReference type="CDD" id="cd05243">
    <property type="entry name" value="SDR_a5"/>
    <property type="match status" value="1"/>
</dbReference>
<dbReference type="AlphaFoldDB" id="A0A2T1ESF4"/>
<dbReference type="EMBL" id="PVWK01000004">
    <property type="protein sequence ID" value="PSB35686.1"/>
    <property type="molecule type" value="Genomic_DNA"/>
</dbReference>
<evidence type="ECO:0000313" key="5">
    <source>
        <dbReference type="Proteomes" id="UP000239576"/>
    </source>
</evidence>
<dbReference type="SUPFAM" id="SSF51735">
    <property type="entry name" value="NAD(P)-binding Rossmann-fold domains"/>
    <property type="match status" value="1"/>
</dbReference>
<evidence type="ECO:0000256" key="1">
    <source>
        <dbReference type="ARBA" id="ARBA00022531"/>
    </source>
</evidence>
<dbReference type="GO" id="GO:0015979">
    <property type="term" value="P:photosynthesis"/>
    <property type="evidence" value="ECO:0007669"/>
    <property type="project" value="UniProtKB-KW"/>
</dbReference>
<protein>
    <submittedName>
        <fullName evidence="4">Oxidoreductase</fullName>
    </submittedName>
</protein>
<feature type="domain" description="NAD(P)-binding" evidence="3">
    <location>
        <begin position="6"/>
        <end position="191"/>
    </location>
</feature>
<dbReference type="OrthoDB" id="504564at2"/>
<evidence type="ECO:0000256" key="2">
    <source>
        <dbReference type="ARBA" id="ARBA00023276"/>
    </source>
</evidence>
<evidence type="ECO:0000259" key="3">
    <source>
        <dbReference type="Pfam" id="PF13460"/>
    </source>
</evidence>
<dbReference type="InterPro" id="IPR036291">
    <property type="entry name" value="NAD(P)-bd_dom_sf"/>
</dbReference>
<dbReference type="GO" id="GO:0009523">
    <property type="term" value="C:photosystem II"/>
    <property type="evidence" value="ECO:0007669"/>
    <property type="project" value="UniProtKB-KW"/>
</dbReference>
<keyword evidence="5" id="KW-1185">Reference proteome</keyword>
<name>A0A2T1ESF4_9CYAN</name>
<sequence>MFLVTGATGDLGRRVVRLLRERETPVRSLVRLTSRYAELENRGAEIFIGDLRRERDLSKACQGVQYVISAHGSGESSDGDAETIDYKANIELIDQSKANGVQHFVFISVLGTDRGYEDAPVFKAKREVEKYLQASGLNYTILRPSGFASNLLPLAEQFRKTGLYVLIGDPLSRTSIVSTDDLARIAIESVSTDGARNQIFAVGGPDILKREDIPRLFSRIFNREPFLLNPPLLAVDGLRSAIGLFNPKLRSSLGTLRTLLANEFFTTPTETERLESTFNFKLETLEAFLRRYLGI</sequence>
<comment type="caution">
    <text evidence="4">The sequence shown here is derived from an EMBL/GenBank/DDBJ whole genome shotgun (WGS) entry which is preliminary data.</text>
</comment>
<reference evidence="5" key="1">
    <citation type="submission" date="2018-02" db="EMBL/GenBank/DDBJ databases">
        <authorList>
            <person name="Moore K."/>
            <person name="Momper L."/>
        </authorList>
    </citation>
    <scope>NUCLEOTIDE SEQUENCE [LARGE SCALE GENOMIC DNA]</scope>
    <source>
        <strain evidence="5">ULC18</strain>
    </source>
</reference>
<dbReference type="Pfam" id="PF13460">
    <property type="entry name" value="NAD_binding_10"/>
    <property type="match status" value="1"/>
</dbReference>